<feature type="compositionally biased region" description="Polar residues" evidence="1">
    <location>
        <begin position="211"/>
        <end position="220"/>
    </location>
</feature>
<dbReference type="Proteomes" id="UP000784294">
    <property type="component" value="Unassembled WGS sequence"/>
</dbReference>
<evidence type="ECO:0000256" key="1">
    <source>
        <dbReference type="SAM" id="MobiDB-lite"/>
    </source>
</evidence>
<dbReference type="AlphaFoldDB" id="A0A448XD50"/>
<organism evidence="2 3">
    <name type="scientific">Protopolystoma xenopodis</name>
    <dbReference type="NCBI Taxonomy" id="117903"/>
    <lineage>
        <taxon>Eukaryota</taxon>
        <taxon>Metazoa</taxon>
        <taxon>Spiralia</taxon>
        <taxon>Lophotrochozoa</taxon>
        <taxon>Platyhelminthes</taxon>
        <taxon>Monogenea</taxon>
        <taxon>Polyopisthocotylea</taxon>
        <taxon>Polystomatidea</taxon>
        <taxon>Polystomatidae</taxon>
        <taxon>Protopolystoma</taxon>
    </lineage>
</organism>
<evidence type="ECO:0000313" key="2">
    <source>
        <dbReference type="EMBL" id="VEL34065.1"/>
    </source>
</evidence>
<reference evidence="2" key="1">
    <citation type="submission" date="2018-11" db="EMBL/GenBank/DDBJ databases">
        <authorList>
            <consortium name="Pathogen Informatics"/>
        </authorList>
    </citation>
    <scope>NUCLEOTIDE SEQUENCE</scope>
</reference>
<keyword evidence="3" id="KW-1185">Reference proteome</keyword>
<accession>A0A448XD50</accession>
<feature type="region of interest" description="Disordered" evidence="1">
    <location>
        <begin position="53"/>
        <end position="94"/>
    </location>
</feature>
<protein>
    <submittedName>
        <fullName evidence="2">Uncharacterized protein</fullName>
    </submittedName>
</protein>
<feature type="compositionally biased region" description="Polar residues" evidence="1">
    <location>
        <begin position="167"/>
        <end position="194"/>
    </location>
</feature>
<gene>
    <name evidence="2" type="ORF">PXEA_LOCUS27505</name>
</gene>
<dbReference type="EMBL" id="CAAALY010246927">
    <property type="protein sequence ID" value="VEL34065.1"/>
    <property type="molecule type" value="Genomic_DNA"/>
</dbReference>
<sequence>MPLVLVLRQPELRLTSTRNQIEDLSSVHRFIKTIPPLPGLAIRAGSLIEEMSRNRSVKSANQIGPRQATRSRPAEKYEDGLDEDQSAKSCTTKIATRELHEESVEGRVSSRHVNKNICLIKELSELSLYPTGDCEAIKPVGCQGVCTESSHTASKMSISISPKKSPQRNLSSCTSNNGTEAGRNSQERNYPTTESRSHMKKQPVALERSRPTNSSTEKQNRLTFSNGVIRGRFFLKDSAGIEKILTDPSDRRLQAVCERFQCFLEVFSKTPKNGFMQYTLDITAPNRRAFMSFLRTLDSKMHWCLVSQIR</sequence>
<proteinExistence type="predicted"/>
<name>A0A448XD50_9PLAT</name>
<dbReference type="OrthoDB" id="6254633at2759"/>
<feature type="region of interest" description="Disordered" evidence="1">
    <location>
        <begin position="157"/>
        <end position="220"/>
    </location>
</feature>
<comment type="caution">
    <text evidence="2">The sequence shown here is derived from an EMBL/GenBank/DDBJ whole genome shotgun (WGS) entry which is preliminary data.</text>
</comment>
<evidence type="ECO:0000313" key="3">
    <source>
        <dbReference type="Proteomes" id="UP000784294"/>
    </source>
</evidence>
<feature type="compositionally biased region" description="Polar residues" evidence="1">
    <location>
        <begin position="57"/>
        <end position="70"/>
    </location>
</feature>